<evidence type="ECO:0000313" key="3">
    <source>
        <dbReference type="Proteomes" id="UP000636453"/>
    </source>
</evidence>
<evidence type="ECO:0000313" key="2">
    <source>
        <dbReference type="EMBL" id="GHE25381.1"/>
    </source>
</evidence>
<gene>
    <name evidence="2" type="ORF">GCM10007167_02210</name>
</gene>
<reference evidence="2" key="1">
    <citation type="journal article" date="2014" name="Int. J. Syst. Evol. Microbiol.">
        <title>Complete genome sequence of Corynebacterium casei LMG S-19264T (=DSM 44701T), isolated from a smear-ripened cheese.</title>
        <authorList>
            <consortium name="US DOE Joint Genome Institute (JGI-PGF)"/>
            <person name="Walter F."/>
            <person name="Albersmeier A."/>
            <person name="Kalinowski J."/>
            <person name="Ruckert C."/>
        </authorList>
    </citation>
    <scope>NUCLEOTIDE SEQUENCE</scope>
    <source>
        <strain evidence="2">KCTC 32020</strain>
    </source>
</reference>
<accession>A0A918YUR6</accession>
<feature type="region of interest" description="Disordered" evidence="1">
    <location>
        <begin position="1"/>
        <end position="113"/>
    </location>
</feature>
<reference evidence="2" key="2">
    <citation type="submission" date="2020-09" db="EMBL/GenBank/DDBJ databases">
        <authorList>
            <person name="Sun Q."/>
            <person name="Kim S."/>
        </authorList>
    </citation>
    <scope>NUCLEOTIDE SEQUENCE</scope>
    <source>
        <strain evidence="2">KCTC 32020</strain>
    </source>
</reference>
<feature type="compositionally biased region" description="Basic residues" evidence="1">
    <location>
        <begin position="45"/>
        <end position="62"/>
    </location>
</feature>
<feature type="compositionally biased region" description="Basic and acidic residues" evidence="1">
    <location>
        <begin position="14"/>
        <end position="28"/>
    </location>
</feature>
<keyword evidence="3" id="KW-1185">Reference proteome</keyword>
<dbReference type="EMBL" id="BNCF01000001">
    <property type="protein sequence ID" value="GHE25381.1"/>
    <property type="molecule type" value="Genomic_DNA"/>
</dbReference>
<dbReference type="Proteomes" id="UP000636453">
    <property type="component" value="Unassembled WGS sequence"/>
</dbReference>
<organism evidence="2 3">
    <name type="scientific">Vulcaniibacterium thermophilum</name>
    <dbReference type="NCBI Taxonomy" id="1169913"/>
    <lineage>
        <taxon>Bacteria</taxon>
        <taxon>Pseudomonadati</taxon>
        <taxon>Pseudomonadota</taxon>
        <taxon>Gammaproteobacteria</taxon>
        <taxon>Lysobacterales</taxon>
        <taxon>Lysobacteraceae</taxon>
        <taxon>Vulcaniibacterium</taxon>
    </lineage>
</organism>
<sequence length="113" mass="12574">MTSTKGGWIPDSSGLHRDDGIASLDRHAPLTPRPAFRTGTERQNAPRRVRRSQRPPSPRRRPGPIVLRMHEATDEPACTVPQIRKGPYAPPASRITRDSSPSISHDFNPRGPR</sequence>
<protein>
    <submittedName>
        <fullName evidence="2">Uncharacterized protein</fullName>
    </submittedName>
</protein>
<evidence type="ECO:0000256" key="1">
    <source>
        <dbReference type="SAM" id="MobiDB-lite"/>
    </source>
</evidence>
<comment type="caution">
    <text evidence="2">The sequence shown here is derived from an EMBL/GenBank/DDBJ whole genome shotgun (WGS) entry which is preliminary data.</text>
</comment>
<proteinExistence type="predicted"/>
<name>A0A918YUR6_9GAMM</name>
<dbReference type="AlphaFoldDB" id="A0A918YUR6"/>